<gene>
    <name evidence="14" type="ORF">FU658_13680</name>
</gene>
<feature type="compositionally biased region" description="Basic and acidic residues" evidence="11">
    <location>
        <begin position="333"/>
        <end position="349"/>
    </location>
</feature>
<dbReference type="SUPFAM" id="SSF103088">
    <property type="entry name" value="OmpA-like"/>
    <property type="match status" value="1"/>
</dbReference>
<keyword evidence="7" id="KW-0626">Porin</keyword>
<dbReference type="SUPFAM" id="SSF56925">
    <property type="entry name" value="OMPA-like"/>
    <property type="match status" value="1"/>
</dbReference>
<name>A0A5C8KG60_9GAMM</name>
<dbReference type="InterPro" id="IPR027385">
    <property type="entry name" value="Beta-barrel_OMP"/>
</dbReference>
<dbReference type="InterPro" id="IPR006665">
    <property type="entry name" value="OmpA-like"/>
</dbReference>
<evidence type="ECO:0000256" key="12">
    <source>
        <dbReference type="SAM" id="SignalP"/>
    </source>
</evidence>
<dbReference type="Pfam" id="PF13505">
    <property type="entry name" value="OMP_b-brl"/>
    <property type="match status" value="1"/>
</dbReference>
<keyword evidence="6" id="KW-0406">Ion transport</keyword>
<dbReference type="PANTHER" id="PTHR30329:SF21">
    <property type="entry name" value="LIPOPROTEIN YIAD-RELATED"/>
    <property type="match status" value="1"/>
</dbReference>
<dbReference type="InterPro" id="IPR036737">
    <property type="entry name" value="OmpA-like_sf"/>
</dbReference>
<evidence type="ECO:0000256" key="8">
    <source>
        <dbReference type="ARBA" id="ARBA00023136"/>
    </source>
</evidence>
<evidence type="ECO:0000313" key="15">
    <source>
        <dbReference type="Proteomes" id="UP000321248"/>
    </source>
</evidence>
<evidence type="ECO:0000256" key="7">
    <source>
        <dbReference type="ARBA" id="ARBA00023114"/>
    </source>
</evidence>
<dbReference type="GO" id="GO:0015288">
    <property type="term" value="F:porin activity"/>
    <property type="evidence" value="ECO:0007669"/>
    <property type="project" value="UniProtKB-KW"/>
</dbReference>
<dbReference type="EMBL" id="VRTS01000013">
    <property type="protein sequence ID" value="TXK59167.1"/>
    <property type="molecule type" value="Genomic_DNA"/>
</dbReference>
<keyword evidence="2" id="KW-0813">Transport</keyword>
<evidence type="ECO:0000256" key="9">
    <source>
        <dbReference type="ARBA" id="ARBA00023237"/>
    </source>
</evidence>
<dbReference type="AlphaFoldDB" id="A0A5C8KG60"/>
<feature type="signal peptide" evidence="12">
    <location>
        <begin position="1"/>
        <end position="22"/>
    </location>
</feature>
<dbReference type="GO" id="GO:0046930">
    <property type="term" value="C:pore complex"/>
    <property type="evidence" value="ECO:0007669"/>
    <property type="project" value="UniProtKB-KW"/>
</dbReference>
<evidence type="ECO:0000259" key="13">
    <source>
        <dbReference type="PROSITE" id="PS51123"/>
    </source>
</evidence>
<keyword evidence="4" id="KW-0812">Transmembrane</keyword>
<sequence>MNKKILCIALVGAIGVAPAAFAQDYDDRWYLTASTGLVDYDSERGLSDDIYGSIGLGKFFSPNWSMDLDVNYSNPMRSAPANDLRWSQPALGITPRYHFRSEGRNWGPFVGLGVGVVRNYESFSDPMGGPPLQRKDNSPYVQPSLGLQADYGRVGGRIEAAYRHTFDDSSIHAPDKSGFGDMIYSVGLIVKLGAEPVAPVAPQPAAPPPPPPPPPVERCPDGSVMGPDGCPVPLTIDLRGVNFDFDRATLRPDAISSLNETIEILRNYPDLRVEVAGHTDLCGSETYNQGLSERRARAVYEHLINNGISSNRLVGPVGYGESRPLVNTPQTHPECRNETNRRTELNVQN</sequence>
<accession>A0A5C8KG60</accession>
<feature type="chain" id="PRO_5022977215" evidence="12">
    <location>
        <begin position="23"/>
        <end position="349"/>
    </location>
</feature>
<dbReference type="PANTHER" id="PTHR30329">
    <property type="entry name" value="STATOR ELEMENT OF FLAGELLAR MOTOR COMPLEX"/>
    <property type="match status" value="1"/>
</dbReference>
<feature type="region of interest" description="Disordered" evidence="11">
    <location>
        <begin position="327"/>
        <end position="349"/>
    </location>
</feature>
<dbReference type="InterPro" id="IPR011250">
    <property type="entry name" value="OMP/PagP_B-barrel"/>
</dbReference>
<evidence type="ECO:0000256" key="10">
    <source>
        <dbReference type="PROSITE-ProRule" id="PRU00473"/>
    </source>
</evidence>
<dbReference type="RefSeq" id="WP_147892590.1">
    <property type="nucleotide sequence ID" value="NZ_VRTS01000013.1"/>
</dbReference>
<evidence type="ECO:0000256" key="6">
    <source>
        <dbReference type="ARBA" id="ARBA00023065"/>
    </source>
</evidence>
<evidence type="ECO:0000256" key="1">
    <source>
        <dbReference type="ARBA" id="ARBA00004571"/>
    </source>
</evidence>
<dbReference type="PRINTS" id="PR01021">
    <property type="entry name" value="OMPADOMAIN"/>
</dbReference>
<protein>
    <submittedName>
        <fullName evidence="14">OmpA family protein</fullName>
    </submittedName>
</protein>
<dbReference type="InterPro" id="IPR006664">
    <property type="entry name" value="OMP_bac"/>
</dbReference>
<dbReference type="PROSITE" id="PS51123">
    <property type="entry name" value="OMPA_2"/>
    <property type="match status" value="1"/>
</dbReference>
<comment type="subcellular location">
    <subcellularLocation>
        <location evidence="1">Cell outer membrane</location>
        <topology evidence="1">Multi-pass membrane protein</topology>
    </subcellularLocation>
</comment>
<evidence type="ECO:0000256" key="5">
    <source>
        <dbReference type="ARBA" id="ARBA00022729"/>
    </source>
</evidence>
<reference evidence="14 15" key="1">
    <citation type="submission" date="2019-08" db="EMBL/GenBank/DDBJ databases">
        <authorList>
            <person name="Karlyshev A.V."/>
        </authorList>
    </citation>
    <scope>NUCLEOTIDE SEQUENCE [LARGE SCALE GENOMIC DNA]</scope>
    <source>
        <strain evidence="14 15">Alg18-2.2</strain>
    </source>
</reference>
<dbReference type="Gene3D" id="3.30.1330.60">
    <property type="entry name" value="OmpA-like domain"/>
    <property type="match status" value="1"/>
</dbReference>
<dbReference type="OrthoDB" id="1149075at2"/>
<organism evidence="14 15">
    <name type="scientific">Alkalisalibacterium limincola</name>
    <dbReference type="NCBI Taxonomy" id="2699169"/>
    <lineage>
        <taxon>Bacteria</taxon>
        <taxon>Pseudomonadati</taxon>
        <taxon>Pseudomonadota</taxon>
        <taxon>Gammaproteobacteria</taxon>
        <taxon>Lysobacterales</taxon>
        <taxon>Lysobacteraceae</taxon>
        <taxon>Alkalisalibacterium</taxon>
    </lineage>
</organism>
<feature type="domain" description="OmpA-like" evidence="13">
    <location>
        <begin position="232"/>
        <end position="349"/>
    </location>
</feature>
<keyword evidence="3" id="KW-1134">Transmembrane beta strand</keyword>
<evidence type="ECO:0000256" key="2">
    <source>
        <dbReference type="ARBA" id="ARBA00022448"/>
    </source>
</evidence>
<evidence type="ECO:0000256" key="11">
    <source>
        <dbReference type="SAM" id="MobiDB-lite"/>
    </source>
</evidence>
<proteinExistence type="predicted"/>
<dbReference type="Gene3D" id="2.40.160.20">
    <property type="match status" value="1"/>
</dbReference>
<keyword evidence="15" id="KW-1185">Reference proteome</keyword>
<dbReference type="Pfam" id="PF00691">
    <property type="entry name" value="OmpA"/>
    <property type="match status" value="1"/>
</dbReference>
<dbReference type="Proteomes" id="UP000321248">
    <property type="component" value="Unassembled WGS sequence"/>
</dbReference>
<dbReference type="GO" id="GO:0006811">
    <property type="term" value="P:monoatomic ion transport"/>
    <property type="evidence" value="ECO:0007669"/>
    <property type="project" value="UniProtKB-KW"/>
</dbReference>
<keyword evidence="9" id="KW-0998">Cell outer membrane</keyword>
<evidence type="ECO:0000256" key="4">
    <source>
        <dbReference type="ARBA" id="ARBA00022692"/>
    </source>
</evidence>
<dbReference type="GO" id="GO:0009279">
    <property type="term" value="C:cell outer membrane"/>
    <property type="evidence" value="ECO:0007669"/>
    <property type="project" value="UniProtKB-SubCell"/>
</dbReference>
<dbReference type="InterPro" id="IPR050330">
    <property type="entry name" value="Bact_OuterMem_StrucFunc"/>
</dbReference>
<keyword evidence="8 10" id="KW-0472">Membrane</keyword>
<evidence type="ECO:0000313" key="14">
    <source>
        <dbReference type="EMBL" id="TXK59167.1"/>
    </source>
</evidence>
<comment type="caution">
    <text evidence="14">The sequence shown here is derived from an EMBL/GenBank/DDBJ whole genome shotgun (WGS) entry which is preliminary data.</text>
</comment>
<keyword evidence="5 12" id="KW-0732">Signal</keyword>
<dbReference type="CDD" id="cd07185">
    <property type="entry name" value="OmpA_C-like"/>
    <property type="match status" value="1"/>
</dbReference>
<evidence type="ECO:0000256" key="3">
    <source>
        <dbReference type="ARBA" id="ARBA00022452"/>
    </source>
</evidence>